<gene>
    <name evidence="4" type="ORF">MM35RIKEN_13780</name>
</gene>
<feature type="domain" description="AMP-dependent synthetase/ligase" evidence="2">
    <location>
        <begin position="30"/>
        <end position="420"/>
    </location>
</feature>
<keyword evidence="5" id="KW-1185">Reference proteome</keyword>
<keyword evidence="4" id="KW-0436">Ligase</keyword>
<dbReference type="InterPro" id="IPR000873">
    <property type="entry name" value="AMP-dep_synth/lig_dom"/>
</dbReference>
<dbReference type="Pfam" id="PF00501">
    <property type="entry name" value="AMP-binding"/>
    <property type="match status" value="1"/>
</dbReference>
<evidence type="ECO:0000256" key="1">
    <source>
        <dbReference type="SAM" id="MobiDB-lite"/>
    </source>
</evidence>
<dbReference type="Gene3D" id="3.30.300.30">
    <property type="match status" value="1"/>
</dbReference>
<name>A0A810PZT2_9FIRM</name>
<dbReference type="InterPro" id="IPR045851">
    <property type="entry name" value="AMP-bd_C_sf"/>
</dbReference>
<dbReference type="InterPro" id="IPR042099">
    <property type="entry name" value="ANL_N_sf"/>
</dbReference>
<sequence>MSEVKTPWAAHMGDVPMHLEYFGGSMFQALEQVAQEYPNNIAFDFMGKSTTYRKMIQEIERCAKSLKVLGIRAGDKVTIAMPNCPQAIYMFYAVNLVGGIANMIHPLSAEKEIEFYLNESESITAITLDQFYDKFEHIRQNTGIVNIIIASVKDALSRPVRAGYMLTEGRKIQKIPDDAPVIRWKEFMDLSRHCFYKNFRVDRKAEDPAVILYSGGTTGTTKGIVLTNGNFNALAKQIIATNPMFRPGDRMLAAMPLFHGFGLGVCVHSMLASGGRCILIPRFTAKSYAKQIVKYKCNFIAGVPTLYEALLRLPSMDNADLSSLKGVFSGGDSLSIELKKKFDKFLYDHHAVIQVREGYGTTETVTACCLTPTNMYKEGSIGLPFPDTYIKIVKPGTDEELPYGEEGEILLAGPTVMKEYMNHPQETAQTLRKHDDGLTWVYTGDLGTMDSDGFIYFRGRAKRMIISSGYNVYPGQIENILDAHEDVQMSCVIGVPDAYRMQKVKAFVMLKPGVEKNQATKDALMSYCRKHIAKYAMPYDIEFRDELPKTLVGKVAYRVLEEEELQHIQATQAPAADDAHAADETQEKQGE</sequence>
<dbReference type="InterPro" id="IPR025110">
    <property type="entry name" value="AMP-bd_C"/>
</dbReference>
<evidence type="ECO:0000259" key="2">
    <source>
        <dbReference type="Pfam" id="PF00501"/>
    </source>
</evidence>
<feature type="domain" description="AMP-binding enzyme C-terminal" evidence="3">
    <location>
        <begin position="476"/>
        <end position="554"/>
    </location>
</feature>
<dbReference type="AlphaFoldDB" id="A0A810PZT2"/>
<evidence type="ECO:0000259" key="3">
    <source>
        <dbReference type="Pfam" id="PF13193"/>
    </source>
</evidence>
<evidence type="ECO:0000313" key="4">
    <source>
        <dbReference type="EMBL" id="BCK79186.1"/>
    </source>
</evidence>
<dbReference type="Pfam" id="PF13193">
    <property type="entry name" value="AMP-binding_C"/>
    <property type="match status" value="1"/>
</dbReference>
<dbReference type="Proteomes" id="UP000681343">
    <property type="component" value="Chromosome"/>
</dbReference>
<dbReference type="GO" id="GO:0016878">
    <property type="term" value="F:acid-thiol ligase activity"/>
    <property type="evidence" value="ECO:0007669"/>
    <property type="project" value="UniProtKB-ARBA"/>
</dbReference>
<evidence type="ECO:0000313" key="5">
    <source>
        <dbReference type="Proteomes" id="UP000681343"/>
    </source>
</evidence>
<proteinExistence type="predicted"/>
<dbReference type="KEGG" id="vfa:MM35RIKEN_13780"/>
<dbReference type="InterPro" id="IPR050237">
    <property type="entry name" value="ATP-dep_AMP-bd_enzyme"/>
</dbReference>
<accession>A0A810PZT2</accession>
<dbReference type="Gene3D" id="3.40.50.12780">
    <property type="entry name" value="N-terminal domain of ligase-like"/>
    <property type="match status" value="1"/>
</dbReference>
<dbReference type="SUPFAM" id="SSF56801">
    <property type="entry name" value="Acetyl-CoA synthetase-like"/>
    <property type="match status" value="1"/>
</dbReference>
<dbReference type="PANTHER" id="PTHR43767">
    <property type="entry name" value="LONG-CHAIN-FATTY-ACID--COA LIGASE"/>
    <property type="match status" value="1"/>
</dbReference>
<feature type="region of interest" description="Disordered" evidence="1">
    <location>
        <begin position="571"/>
        <end position="591"/>
    </location>
</feature>
<protein>
    <submittedName>
        <fullName evidence="4">Long-chain-fatty-acid--CoA ligase</fullName>
    </submittedName>
</protein>
<dbReference type="EMBL" id="AP023415">
    <property type="protein sequence ID" value="BCK79186.1"/>
    <property type="molecule type" value="Genomic_DNA"/>
</dbReference>
<feature type="compositionally biased region" description="Basic and acidic residues" evidence="1">
    <location>
        <begin position="577"/>
        <end position="591"/>
    </location>
</feature>
<reference evidence="4" key="1">
    <citation type="submission" date="2020-09" db="EMBL/GenBank/DDBJ databases">
        <title>New species isolated from human feces.</title>
        <authorList>
            <person name="Kitahara M."/>
            <person name="Shigeno Y."/>
            <person name="Shime M."/>
            <person name="Matsumoto Y."/>
            <person name="Nakamura S."/>
            <person name="Motooka D."/>
            <person name="Fukuoka S."/>
            <person name="Nishikawa H."/>
            <person name="Benno Y."/>
        </authorList>
    </citation>
    <scope>NUCLEOTIDE SEQUENCE</scope>
    <source>
        <strain evidence="4">MM35</strain>
    </source>
</reference>
<dbReference type="PANTHER" id="PTHR43767:SF1">
    <property type="entry name" value="NONRIBOSOMAL PEPTIDE SYNTHASE PES1 (EUROFUNG)-RELATED"/>
    <property type="match status" value="1"/>
</dbReference>
<dbReference type="RefSeq" id="WP_212820465.1">
    <property type="nucleotide sequence ID" value="NZ_AP023415.1"/>
</dbReference>
<organism evidence="4 5">
    <name type="scientific">Vescimonas fastidiosa</name>
    <dbReference type="NCBI Taxonomy" id="2714353"/>
    <lineage>
        <taxon>Bacteria</taxon>
        <taxon>Bacillati</taxon>
        <taxon>Bacillota</taxon>
        <taxon>Clostridia</taxon>
        <taxon>Eubacteriales</taxon>
        <taxon>Oscillospiraceae</taxon>
        <taxon>Vescimonas</taxon>
    </lineage>
</organism>